<dbReference type="InterPro" id="IPR032466">
    <property type="entry name" value="Metal_Hydrolase"/>
</dbReference>
<dbReference type="InterPro" id="IPR006680">
    <property type="entry name" value="Amidohydro-rel"/>
</dbReference>
<dbReference type="Pfam" id="PF01979">
    <property type="entry name" value="Amidohydro_1"/>
    <property type="match status" value="1"/>
</dbReference>
<evidence type="ECO:0000313" key="3">
    <source>
        <dbReference type="Proteomes" id="UP000290921"/>
    </source>
</evidence>
<dbReference type="AlphaFoldDB" id="A0A4Q0V9L6"/>
<dbReference type="PANTHER" id="PTHR43135:SF3">
    <property type="entry name" value="ALPHA-D-RIBOSE 1-METHYLPHOSPHONATE 5-TRIPHOSPHATE DIPHOSPHATASE"/>
    <property type="match status" value="1"/>
</dbReference>
<dbReference type="Proteomes" id="UP000290921">
    <property type="component" value="Unassembled WGS sequence"/>
</dbReference>
<dbReference type="Gene3D" id="2.30.40.10">
    <property type="entry name" value="Urease, subunit C, domain 1"/>
    <property type="match status" value="1"/>
</dbReference>
<dbReference type="PANTHER" id="PTHR43135">
    <property type="entry name" value="ALPHA-D-RIBOSE 1-METHYLPHOSPHONATE 5-TRIPHOSPHATE DIPHOSPHATASE"/>
    <property type="match status" value="1"/>
</dbReference>
<name>A0A4Q0V9L6_CLOTA</name>
<dbReference type="Gene3D" id="3.20.20.140">
    <property type="entry name" value="Metal-dependent hydrolases"/>
    <property type="match status" value="1"/>
</dbReference>
<keyword evidence="2" id="KW-0378">Hydrolase</keyword>
<dbReference type="SUPFAM" id="SSF51338">
    <property type="entry name" value="Composite domain of metallo-dependent hydrolases"/>
    <property type="match status" value="1"/>
</dbReference>
<evidence type="ECO:0000313" key="2">
    <source>
        <dbReference type="EMBL" id="RXI45071.1"/>
    </source>
</evidence>
<dbReference type="GO" id="GO:0016810">
    <property type="term" value="F:hydrolase activity, acting on carbon-nitrogen (but not peptide) bonds"/>
    <property type="evidence" value="ECO:0007669"/>
    <property type="project" value="InterPro"/>
</dbReference>
<protein>
    <submittedName>
        <fullName evidence="2">Amidohydrolase</fullName>
    </submittedName>
</protein>
<dbReference type="EMBL" id="QMAP01000014">
    <property type="protein sequence ID" value="RXI45071.1"/>
    <property type="molecule type" value="Genomic_DNA"/>
</dbReference>
<dbReference type="InterPro" id="IPR011059">
    <property type="entry name" value="Metal-dep_hydrolase_composite"/>
</dbReference>
<feature type="domain" description="Amidohydrolase-related" evidence="1">
    <location>
        <begin position="54"/>
        <end position="376"/>
    </location>
</feature>
<dbReference type="SUPFAM" id="SSF51556">
    <property type="entry name" value="Metallo-dependent hydrolases"/>
    <property type="match status" value="1"/>
</dbReference>
<accession>A0A4Q0V9L6</accession>
<sequence length="403" mass="44783">MLLLIKNCNLIDMVGIHKEKYDILIKEKKIFKIEKEIDEKHLENVQVVDAKGRIVTPGLIDPHCHMGVYGTATLEGMDGNETSNPSTPELRAIDAIDPMDVAYDVAIKHGVTTVVTGPGSANVIGGTFTAMKTYGNDIKDCVIKEEVCMKMALGENPKVFYGKQGKAPKTRMMNAAIMRENLFKAKEYHSKWMEYKNNNESNKNTSEFKYDLGMHSLMRVFDGLRVKVHAHQADDILTAIRICEEFGLRYTIDHCTAGYLIVDELKSKGVQCIIGPTAGGKSKLELQHKSLECARIFEENGIDFAIMTDNPVIPIEGQLMQLALFIKNGLSKETALKGITINAARLTDIDDRVGSIEIGKDADIVIWNVDPLDTMSEAGIVIVDGQVIYERKAGEIDVDYKKL</sequence>
<dbReference type="CDD" id="cd01309">
    <property type="entry name" value="Met_dep_hydrolase_C"/>
    <property type="match status" value="1"/>
</dbReference>
<gene>
    <name evidence="2" type="ORF">DP130_12525</name>
</gene>
<comment type="caution">
    <text evidence="2">The sequence shown here is derived from an EMBL/GenBank/DDBJ whole genome shotgun (WGS) entry which is preliminary data.</text>
</comment>
<reference evidence="2 3" key="1">
    <citation type="submission" date="2018-06" db="EMBL/GenBank/DDBJ databases">
        <title>Genome conservation of Clostridium tetani.</title>
        <authorList>
            <person name="Bruggemann H."/>
            <person name="Popoff M.R."/>
        </authorList>
    </citation>
    <scope>NUCLEOTIDE SEQUENCE [LARGE SCALE GENOMIC DNA]</scope>
    <source>
        <strain evidence="2 3">2017.061</strain>
    </source>
</reference>
<organism evidence="2 3">
    <name type="scientific">Clostridium tetani</name>
    <dbReference type="NCBI Taxonomy" id="1513"/>
    <lineage>
        <taxon>Bacteria</taxon>
        <taxon>Bacillati</taxon>
        <taxon>Bacillota</taxon>
        <taxon>Clostridia</taxon>
        <taxon>Eubacteriales</taxon>
        <taxon>Clostridiaceae</taxon>
        <taxon>Clostridium</taxon>
    </lineage>
</organism>
<evidence type="ECO:0000259" key="1">
    <source>
        <dbReference type="Pfam" id="PF01979"/>
    </source>
</evidence>
<proteinExistence type="predicted"/>
<dbReference type="InterPro" id="IPR051781">
    <property type="entry name" value="Metallo-dep_Hydrolase"/>
</dbReference>